<protein>
    <submittedName>
        <fullName evidence="11">DNA polymerase eta (inferred by orthology to a human protein)</fullName>
    </submittedName>
</protein>
<sequence length="334" mass="37013">MFELSKISVEQLNERFSAQAKWIANIAKGVDDEPVRARDKQTSIAISKNFPGVNALTTTEDVQFWLNGLAKELAKRLVEDQIKNERTACTLHVSCTTESLSNGAHLTKSCQIVSYASDAIYNACWAIMRHFNKSTVPSKWEPSIVNISLSATRFHDGIDQSSKRITEWINRRGEQLAAGKDSEPSSQSLHSAVSKTTTTPNTALVSSVMQDYCMTPVAEVRLDSRQIDDNSASAVAASSSGGAFLPNSLQEIPREMLAEMPEDIRRELSIYYHQKKVQERGALSPSSKSKTTSSPSSTKSSHRRSTNKRITRTSSSTNVEPKNMKKISDFFKKT</sequence>
<dbReference type="GO" id="GO:0046872">
    <property type="term" value="F:metal ion binding"/>
    <property type="evidence" value="ECO:0007669"/>
    <property type="project" value="UniProtKB-KW"/>
</dbReference>
<dbReference type="SUPFAM" id="SSF100879">
    <property type="entry name" value="Lesion bypass DNA polymerase (Y-family), little finger domain"/>
    <property type="match status" value="1"/>
</dbReference>
<evidence type="ECO:0000259" key="8">
    <source>
        <dbReference type="Pfam" id="PF11799"/>
    </source>
</evidence>
<dbReference type="GO" id="GO:0035861">
    <property type="term" value="C:site of double-strand break"/>
    <property type="evidence" value="ECO:0007669"/>
    <property type="project" value="TreeGrafter"/>
</dbReference>
<dbReference type="GO" id="GO:0009314">
    <property type="term" value="P:response to radiation"/>
    <property type="evidence" value="ECO:0007669"/>
    <property type="project" value="TreeGrafter"/>
</dbReference>
<dbReference type="GO" id="GO:0005657">
    <property type="term" value="C:replication fork"/>
    <property type="evidence" value="ECO:0007669"/>
    <property type="project" value="TreeGrafter"/>
</dbReference>
<dbReference type="GO" id="GO:0003887">
    <property type="term" value="F:DNA-directed DNA polymerase activity"/>
    <property type="evidence" value="ECO:0007669"/>
    <property type="project" value="TreeGrafter"/>
</dbReference>
<comment type="subcellular location">
    <subcellularLocation>
        <location evidence="1">Nucleus</location>
    </subcellularLocation>
</comment>
<dbReference type="InterPro" id="IPR017961">
    <property type="entry name" value="DNA_pol_Y-fam_little_finger"/>
</dbReference>
<keyword evidence="2" id="KW-0808">Transferase</keyword>
<organism evidence="11">
    <name type="scientific">Anisakis simplex</name>
    <name type="common">Herring worm</name>
    <dbReference type="NCBI Taxonomy" id="6269"/>
    <lineage>
        <taxon>Eukaryota</taxon>
        <taxon>Metazoa</taxon>
        <taxon>Ecdysozoa</taxon>
        <taxon>Nematoda</taxon>
        <taxon>Chromadorea</taxon>
        <taxon>Rhabditida</taxon>
        <taxon>Spirurina</taxon>
        <taxon>Ascaridomorpha</taxon>
        <taxon>Ascaridoidea</taxon>
        <taxon>Anisakidae</taxon>
        <taxon>Anisakis</taxon>
        <taxon>Anisakis simplex complex</taxon>
    </lineage>
</organism>
<dbReference type="Proteomes" id="UP000267096">
    <property type="component" value="Unassembled WGS sequence"/>
</dbReference>
<keyword evidence="6" id="KW-0539">Nucleus</keyword>
<keyword evidence="10" id="KW-1185">Reference proteome</keyword>
<evidence type="ECO:0000313" key="9">
    <source>
        <dbReference type="EMBL" id="VDK54866.1"/>
    </source>
</evidence>
<proteinExistence type="predicted"/>
<dbReference type="GO" id="GO:0005634">
    <property type="term" value="C:nucleus"/>
    <property type="evidence" value="ECO:0007669"/>
    <property type="project" value="UniProtKB-SubCell"/>
</dbReference>
<gene>
    <name evidence="9" type="ORF">ASIM_LOCUS15349</name>
</gene>
<feature type="domain" description="DNA polymerase Y-family little finger" evidence="8">
    <location>
        <begin position="42"/>
        <end position="155"/>
    </location>
</feature>
<dbReference type="GO" id="GO:0003684">
    <property type="term" value="F:damaged DNA binding"/>
    <property type="evidence" value="ECO:0007669"/>
    <property type="project" value="InterPro"/>
</dbReference>
<keyword evidence="5" id="KW-0234">DNA repair</keyword>
<evidence type="ECO:0000256" key="2">
    <source>
        <dbReference type="ARBA" id="ARBA00022679"/>
    </source>
</evidence>
<feature type="compositionally biased region" description="Basic and acidic residues" evidence="7">
    <location>
        <begin position="322"/>
        <end position="334"/>
    </location>
</feature>
<dbReference type="InterPro" id="IPR052230">
    <property type="entry name" value="DNA_polymerase_eta"/>
</dbReference>
<feature type="compositionally biased region" description="Basic residues" evidence="7">
    <location>
        <begin position="300"/>
        <end position="311"/>
    </location>
</feature>
<dbReference type="EMBL" id="UYRR01032266">
    <property type="protein sequence ID" value="VDK54866.1"/>
    <property type="molecule type" value="Genomic_DNA"/>
</dbReference>
<evidence type="ECO:0000313" key="10">
    <source>
        <dbReference type="Proteomes" id="UP000267096"/>
    </source>
</evidence>
<accession>A0A0M3K4Q1</accession>
<evidence type="ECO:0000256" key="7">
    <source>
        <dbReference type="SAM" id="MobiDB-lite"/>
    </source>
</evidence>
<feature type="compositionally biased region" description="Polar residues" evidence="7">
    <location>
        <begin position="184"/>
        <end position="197"/>
    </location>
</feature>
<keyword evidence="3" id="KW-0479">Metal-binding</keyword>
<dbReference type="PANTHER" id="PTHR45873:SF1">
    <property type="entry name" value="DNA POLYMERASE ETA"/>
    <property type="match status" value="1"/>
</dbReference>
<dbReference type="GO" id="GO:0006281">
    <property type="term" value="P:DNA repair"/>
    <property type="evidence" value="ECO:0007669"/>
    <property type="project" value="UniProtKB-KW"/>
</dbReference>
<name>A0A0M3K4Q1_ANISI</name>
<evidence type="ECO:0000256" key="4">
    <source>
        <dbReference type="ARBA" id="ARBA00022763"/>
    </source>
</evidence>
<dbReference type="WBParaSite" id="ASIM_0001594201-mRNA-1">
    <property type="protein sequence ID" value="ASIM_0001594201-mRNA-1"/>
    <property type="gene ID" value="ASIM_0001594201"/>
</dbReference>
<dbReference type="Pfam" id="PF11799">
    <property type="entry name" value="IMS_C"/>
    <property type="match status" value="1"/>
</dbReference>
<keyword evidence="4" id="KW-0227">DNA damage</keyword>
<dbReference type="Gene3D" id="3.30.1490.100">
    <property type="entry name" value="DNA polymerase, Y-family, little finger domain"/>
    <property type="match status" value="1"/>
</dbReference>
<evidence type="ECO:0000256" key="6">
    <source>
        <dbReference type="ARBA" id="ARBA00023242"/>
    </source>
</evidence>
<feature type="region of interest" description="Disordered" evidence="7">
    <location>
        <begin position="277"/>
        <end position="334"/>
    </location>
</feature>
<evidence type="ECO:0000313" key="11">
    <source>
        <dbReference type="WBParaSite" id="ASIM_0001594201-mRNA-1"/>
    </source>
</evidence>
<reference evidence="9 10" key="2">
    <citation type="submission" date="2018-11" db="EMBL/GenBank/DDBJ databases">
        <authorList>
            <consortium name="Pathogen Informatics"/>
        </authorList>
    </citation>
    <scope>NUCLEOTIDE SEQUENCE [LARGE SCALE GENOMIC DNA]</scope>
</reference>
<feature type="compositionally biased region" description="Low complexity" evidence="7">
    <location>
        <begin position="284"/>
        <end position="299"/>
    </location>
</feature>
<feature type="region of interest" description="Disordered" evidence="7">
    <location>
        <begin position="175"/>
        <end position="197"/>
    </location>
</feature>
<evidence type="ECO:0000256" key="3">
    <source>
        <dbReference type="ARBA" id="ARBA00022723"/>
    </source>
</evidence>
<dbReference type="InterPro" id="IPR036775">
    <property type="entry name" value="DNA_pol_Y-fam_lit_finger_sf"/>
</dbReference>
<evidence type="ECO:0000256" key="5">
    <source>
        <dbReference type="ARBA" id="ARBA00023204"/>
    </source>
</evidence>
<dbReference type="AlphaFoldDB" id="A0A0M3K4Q1"/>
<reference evidence="11" key="1">
    <citation type="submission" date="2017-02" db="UniProtKB">
        <authorList>
            <consortium name="WormBaseParasite"/>
        </authorList>
    </citation>
    <scope>IDENTIFICATION</scope>
</reference>
<dbReference type="GO" id="GO:0042276">
    <property type="term" value="P:error-prone translesion synthesis"/>
    <property type="evidence" value="ECO:0007669"/>
    <property type="project" value="TreeGrafter"/>
</dbReference>
<dbReference type="OrthoDB" id="5859575at2759"/>
<evidence type="ECO:0000256" key="1">
    <source>
        <dbReference type="ARBA" id="ARBA00004123"/>
    </source>
</evidence>
<dbReference type="PANTHER" id="PTHR45873">
    <property type="entry name" value="DNA POLYMERASE ETA"/>
    <property type="match status" value="1"/>
</dbReference>